<dbReference type="RefSeq" id="YP_010650405.1">
    <property type="nucleotide sequence ID" value="NC_070777.1"/>
</dbReference>
<organism evidence="1 2">
    <name type="scientific">Enterobacter phage vB_EhoM-IME523</name>
    <dbReference type="NCBI Taxonomy" id="2596709"/>
    <lineage>
        <taxon>Viruses</taxon>
        <taxon>Duplodnaviria</taxon>
        <taxon>Heunggongvirae</taxon>
        <taxon>Uroviricota</taxon>
        <taxon>Caudoviricetes</taxon>
        <taxon>Pantevenvirales</taxon>
        <taxon>Straboviridae</taxon>
        <taxon>Tevenvirinae</taxon>
        <taxon>Kanagawavirus</taxon>
        <taxon>Kanagawavirus eclm</taxon>
    </lineage>
</organism>
<accession>A0A7G3KDK8</accession>
<evidence type="ECO:0000313" key="2">
    <source>
        <dbReference type="Proteomes" id="UP000516307"/>
    </source>
</evidence>
<sequence>MKSYNEFTQLNEVAIPKPAKAGGTEYYHIESSFDAASDMANGLGDFIRQAKSDLTKFTKTLDKEQKKPFTDLAKKLDALNDRVFKEVYHGMIALTREFNSEVKKLP</sequence>
<dbReference type="KEGG" id="vg:77925987"/>
<name>A0A7G3KDK8_9CAUD</name>
<proteinExistence type="predicted"/>
<dbReference type="GeneID" id="77925987"/>
<dbReference type="Proteomes" id="UP000516307">
    <property type="component" value="Segment"/>
</dbReference>
<protein>
    <submittedName>
        <fullName evidence="1">Uncharacterized protein</fullName>
    </submittedName>
</protein>
<reference evidence="1 2" key="1">
    <citation type="submission" date="2019-06" db="EMBL/GenBank/DDBJ databases">
        <authorList>
            <person name="Lin W."/>
            <person name="Gao M."/>
            <person name="Li D."/>
        </authorList>
    </citation>
    <scope>NUCLEOTIDE SEQUENCE [LARGE SCALE GENOMIC DNA]</scope>
</reference>
<dbReference type="EMBL" id="MN087708">
    <property type="protein sequence ID" value="QEA10633.1"/>
    <property type="molecule type" value="Genomic_DNA"/>
</dbReference>
<keyword evidence="2" id="KW-1185">Reference proteome</keyword>
<evidence type="ECO:0000313" key="1">
    <source>
        <dbReference type="EMBL" id="QEA10633.1"/>
    </source>
</evidence>